<keyword evidence="2" id="KW-1185">Reference proteome</keyword>
<protein>
    <submittedName>
        <fullName evidence="1">Uncharacterized protein</fullName>
    </submittedName>
</protein>
<evidence type="ECO:0000313" key="1">
    <source>
        <dbReference type="EMBL" id="KAJ7197789.1"/>
    </source>
</evidence>
<reference evidence="1" key="1">
    <citation type="submission" date="2023-03" db="EMBL/GenBank/DDBJ databases">
        <title>Massive genome expansion in bonnet fungi (Mycena s.s.) driven by repeated elements and novel gene families across ecological guilds.</title>
        <authorList>
            <consortium name="Lawrence Berkeley National Laboratory"/>
            <person name="Harder C.B."/>
            <person name="Miyauchi S."/>
            <person name="Viragh M."/>
            <person name="Kuo A."/>
            <person name="Thoen E."/>
            <person name="Andreopoulos B."/>
            <person name="Lu D."/>
            <person name="Skrede I."/>
            <person name="Drula E."/>
            <person name="Henrissat B."/>
            <person name="Morin E."/>
            <person name="Kohler A."/>
            <person name="Barry K."/>
            <person name="LaButti K."/>
            <person name="Morin E."/>
            <person name="Salamov A."/>
            <person name="Lipzen A."/>
            <person name="Mereny Z."/>
            <person name="Hegedus B."/>
            <person name="Baldrian P."/>
            <person name="Stursova M."/>
            <person name="Weitz H."/>
            <person name="Taylor A."/>
            <person name="Grigoriev I.V."/>
            <person name="Nagy L.G."/>
            <person name="Martin F."/>
            <person name="Kauserud H."/>
        </authorList>
    </citation>
    <scope>NUCLEOTIDE SEQUENCE</scope>
    <source>
        <strain evidence="1">9144</strain>
    </source>
</reference>
<dbReference type="EMBL" id="JARJCW010000076">
    <property type="protein sequence ID" value="KAJ7197789.1"/>
    <property type="molecule type" value="Genomic_DNA"/>
</dbReference>
<sequence length="159" mass="17044">MEGRAMPPSRALWALHSRIAFVSGEAHLHLVSSEARACVAFVKGPPAPCITFVSSKARACVAFVKGESRVRIPFDTGKARPLIAFVSDEGHLHIAFDNGEARLHITFVKGEAGRQAPTGTSGHCGQTAEFYSPNNKSGGQGSISSIILYLFEVPLWSHT</sequence>
<comment type="caution">
    <text evidence="1">The sequence shown here is derived from an EMBL/GenBank/DDBJ whole genome shotgun (WGS) entry which is preliminary data.</text>
</comment>
<evidence type="ECO:0000313" key="2">
    <source>
        <dbReference type="Proteomes" id="UP001219525"/>
    </source>
</evidence>
<gene>
    <name evidence="1" type="ORF">GGX14DRAFT_402414</name>
</gene>
<proteinExistence type="predicted"/>
<name>A0AAD6UXY2_9AGAR</name>
<dbReference type="AlphaFoldDB" id="A0AAD6UXY2"/>
<dbReference type="Proteomes" id="UP001219525">
    <property type="component" value="Unassembled WGS sequence"/>
</dbReference>
<organism evidence="1 2">
    <name type="scientific">Mycena pura</name>
    <dbReference type="NCBI Taxonomy" id="153505"/>
    <lineage>
        <taxon>Eukaryota</taxon>
        <taxon>Fungi</taxon>
        <taxon>Dikarya</taxon>
        <taxon>Basidiomycota</taxon>
        <taxon>Agaricomycotina</taxon>
        <taxon>Agaricomycetes</taxon>
        <taxon>Agaricomycetidae</taxon>
        <taxon>Agaricales</taxon>
        <taxon>Marasmiineae</taxon>
        <taxon>Mycenaceae</taxon>
        <taxon>Mycena</taxon>
    </lineage>
</organism>
<accession>A0AAD6UXY2</accession>